<comment type="similarity">
    <text evidence="1">Belongs to the protease inhibitor I39 (alpha-2-macroglobulin) family. Bacterial alpha-2-macroglobulin subfamily.</text>
</comment>
<dbReference type="SMART" id="SM01419">
    <property type="entry name" value="Thiol-ester_cl"/>
    <property type="match status" value="1"/>
</dbReference>
<comment type="caution">
    <text evidence="6">The sequence shown here is derived from an EMBL/GenBank/DDBJ whole genome shotgun (WGS) entry which is preliminary data.</text>
</comment>
<evidence type="ECO:0000259" key="5">
    <source>
        <dbReference type="SMART" id="SM01360"/>
    </source>
</evidence>
<evidence type="ECO:0000256" key="1">
    <source>
        <dbReference type="ARBA" id="ARBA00010556"/>
    </source>
</evidence>
<feature type="domain" description="Alpha-2-macroglobulin bait region" evidence="4">
    <location>
        <begin position="1271"/>
        <end position="1410"/>
    </location>
</feature>
<name>A0ABR9D2J9_9GAMM</name>
<reference evidence="6 7" key="1">
    <citation type="submission" date="2020-09" db="EMBL/GenBank/DDBJ databases">
        <title>Methylomonas albis sp. nov. and Methylomonas fluvii sp. nov.: Two cold-adapted methanotrophs from the River Elbe and an amended description of Methylovulum psychrotolerans strain Eb1.</title>
        <authorList>
            <person name="Bussmann I.K."/>
            <person name="Klings K.-W."/>
            <person name="Warnstedt J."/>
            <person name="Hoppert M."/>
            <person name="Saborowski A."/>
            <person name="Horn F."/>
            <person name="Liebner S."/>
        </authorList>
    </citation>
    <scope>NUCLEOTIDE SEQUENCE [LARGE SCALE GENOMIC DNA]</scope>
    <source>
        <strain evidence="6 7">EbA</strain>
    </source>
</reference>
<dbReference type="InterPro" id="IPR047565">
    <property type="entry name" value="Alpha-macroglob_thiol-ester_cl"/>
</dbReference>
<protein>
    <submittedName>
        <fullName evidence="6">Alpha-2-macroglobulin family protein</fullName>
    </submittedName>
</protein>
<dbReference type="InterPro" id="IPR041203">
    <property type="entry name" value="Bact_A2M_MG5"/>
</dbReference>
<dbReference type="InterPro" id="IPR001599">
    <property type="entry name" value="Macroglobln_a2"/>
</dbReference>
<organism evidence="6 7">
    <name type="scientific">Methylomonas albis</name>
    <dbReference type="NCBI Taxonomy" id="1854563"/>
    <lineage>
        <taxon>Bacteria</taxon>
        <taxon>Pseudomonadati</taxon>
        <taxon>Pseudomonadota</taxon>
        <taxon>Gammaproteobacteria</taxon>
        <taxon>Methylococcales</taxon>
        <taxon>Methylococcaceae</taxon>
        <taxon>Methylomonas</taxon>
    </lineage>
</organism>
<keyword evidence="7" id="KW-1185">Reference proteome</keyword>
<feature type="compositionally biased region" description="Polar residues" evidence="3">
    <location>
        <begin position="738"/>
        <end position="754"/>
    </location>
</feature>
<dbReference type="InterPro" id="IPR041246">
    <property type="entry name" value="Bact_MG10"/>
</dbReference>
<dbReference type="Pfam" id="PF00207">
    <property type="entry name" value="A2M"/>
    <property type="match status" value="1"/>
</dbReference>
<evidence type="ECO:0000256" key="2">
    <source>
        <dbReference type="ARBA" id="ARBA00022729"/>
    </source>
</evidence>
<dbReference type="PANTHER" id="PTHR40094">
    <property type="entry name" value="ALPHA-2-MACROGLOBULIN HOMOLOG"/>
    <property type="match status" value="1"/>
</dbReference>
<dbReference type="SMART" id="SM01359">
    <property type="entry name" value="A2M_N_2"/>
    <property type="match status" value="1"/>
</dbReference>
<keyword evidence="2" id="KW-0732">Signal</keyword>
<dbReference type="SMART" id="SM01360">
    <property type="entry name" value="A2M"/>
    <property type="match status" value="1"/>
</dbReference>
<feature type="domain" description="Alpha-2-macroglobulin" evidence="5">
    <location>
        <begin position="1476"/>
        <end position="1564"/>
    </location>
</feature>
<evidence type="ECO:0000313" key="6">
    <source>
        <dbReference type="EMBL" id="MBD9357056.1"/>
    </source>
</evidence>
<dbReference type="InterPro" id="IPR011625">
    <property type="entry name" value="A2M_N_BRD"/>
</dbReference>
<dbReference type="Gene3D" id="2.60.40.1930">
    <property type="match status" value="1"/>
</dbReference>
<evidence type="ECO:0000313" key="7">
    <source>
        <dbReference type="Proteomes" id="UP000652176"/>
    </source>
</evidence>
<dbReference type="Pfam" id="PF17973">
    <property type="entry name" value="bMG10"/>
    <property type="match status" value="1"/>
</dbReference>
<evidence type="ECO:0000259" key="4">
    <source>
        <dbReference type="SMART" id="SM01359"/>
    </source>
</evidence>
<dbReference type="Gene3D" id="1.50.10.20">
    <property type="match status" value="1"/>
</dbReference>
<sequence>MLTISLRKGFLSGLVALAWLLLILNGCREDSKSVAPPMIYLLNHQHWTPVLVLNFTDAIAPPDDKSLPLKEGVPQLEPAMEGVWRWQDPSRLAFFPARQTIPPDAKLKISLADVKLHPSYKLEQADLKFHTPELQMIRHECQWVDSHDAPLRRSLEFNLEFNYPLAHPAFSAAMANGTAIDIHASQGVRIKASSDQLLRPAEDSVIKASFKAGKVWLLAVNQAATEAELATGAECELPMIRGDWDKFDAPKAVIPSVTDIWANQYDGKISVRLRGTDLTESVKKTKAGEPVAGGVRIVPEMEGQWFYGESKGDGDLVFTPKAADALKPGQAYEVKLEQSAFPGLKFEKPQYSGYVTMPDLTVSVGNVRLYNDPIDAKIKRATATLTFNYPPQRDGLAAKTAVWSRRLPARTFQDAIGYELSYDDKNPKLAYLKTTALHLVDDPSEIKIVVDKGVVAQSGGEPSKQEAIGVLAVPSALDYLKIESLVVQSVIKQDDSIERLLVLKTNIALKDPAGLEKAVEVYVLPDCRIKNPARPKFCAEKDVTEWQSANQIDSDVIKLSTPVALKWRESDSEDPTVQHLSFAAPENSRLLVKVNKGIESLDGFKLSGDARYLQELGANQRELKILHEGALLSLSGNKQLGVTARGVQNVHVELQRVLPHNMHHVVHFTSGNFENPSFSLPIEHFAEKFGYDQALPSGKEMERQYFAVDFGRFTRDKGFPPRGLFILSVAEKKAESAQICTEQEPSETAESGNGESAEPTADDVEQGGDEQAATSGDCAATTDNGSDSISTDKRLVLLTDMGLLVKTASDGKQEVFVMSFRSGQPVAGAQVSLLGKNGVAVFSGKTDEQGKVGFPTTEGLIDEKTPTVYLAEKDGDLSFLPFNRSNRQLDVSRFDIDGLRDNADSLQAFLFSDRGIYRPGDTLKIGAILRKRDWSALPAGLPLKSVISDPENQEVWSKTLSFGAEGFEEIAWTSSAAGKTGTYRVELIVADKSKKSLGSTKVRIEEFQPDRLQVKTEIPAAPAKGWLSPDAAKAKVTVRNLFGTPAEGNSAKLQLTARPWSGQVPGYADYRFRRSATDSIPDVPQELGETKTNAQGEAVFDLPLASVAEPVYEIALAGEGFEKGSGRSVVAMTSALVSKQAYLLGYKPDGSLDYIAKDSTRKLDLLALGSDFQPRQAETLNAEIFETRYVSTLVKRSDGLYQYQSMQRQELRKTLPLALTKGVADLILPSDNPGRFYVIFKNTQGEELNRVDYTVAGAGNVTRNIEHNAELNLTLNKTEYQPGETLEVQIVAPYQGAGLITVEQDGVLTSQWFKTSTTASSQRVALPKNISGNAYLSVAFVRSLDSREIYMSPLSYGVVPFNISKQRYTQEIALKVPETVQPGKTLDVGYRVKEPTKLLLYAVDEGILQFAHYQNPAPLDYFFRKRALQVKSHQILDLILPDFALVQHLSAPGGDEDAQLGKYKNPFARKHKPPMAFWSGIIDAQPGEHSLAIPVPDYFNGKIRVIAVAANAGKLAVPVASSVASQAYVIQPQQPYVAAPGDEFDMGVLVANNSGAAGTLPLQVNIAAGDSLELLSPNPQTLTLAQGQDGTVRFHAKVKDNKLGPVDVHYQVSAAGKSADYREEISIRPSQPLLTTLQGGVLTIEEQRKGNVRQLDVKRDMYDAQRQVEFSVSMTPAAYLRGIVDYLKHYPYGCTEQITSQAFPAVVLGANPELGLSADDVQQLLGRSIHTLQTRQRHDGSFGYWTVADEGMPFYSMYATHMLMEAKERGHQVPDAMLERALGFADEYAQSRQYQFLQHDAKAYAFYLLARSGRNVAERLRAFEADLQAQSKSSGNAIASRSRFFIGAAYKLHHLDQNADRHFGEFQRQWKSSGLLPKDIQNNPEDLSLYLYLVGKHMPELIDSQDPQFGRYLLELGQDLVKQRMNSFRGSMALLGLGSLWTRFEQDQQKTFTVLAGTPLAQLALEGKTIKSIMLTPVLRPLEIRGEGSWNLYYQLSERGYDKAAPATAIVEKLSITRQLLNDKGEKVDHIGLQDKLYVRVGLHPDRAMKDVAVVMLIPGGFEIDLSEQGLAERKSLPIDKKPLWQPDYIDVQEDRLVMFGALDGGEKYFEFRLKPLNSGAYKVPPVFAEGMYDSEILFRGLGDVVKVEE</sequence>
<dbReference type="PANTHER" id="PTHR40094:SF1">
    <property type="entry name" value="UBIQUITIN DOMAIN-CONTAINING PROTEIN"/>
    <property type="match status" value="1"/>
</dbReference>
<dbReference type="InterPro" id="IPR051802">
    <property type="entry name" value="YfhM-like"/>
</dbReference>
<dbReference type="InterPro" id="IPR008930">
    <property type="entry name" value="Terpenoid_cyclase/PrenylTrfase"/>
</dbReference>
<dbReference type="RefSeq" id="WP_192375362.1">
    <property type="nucleotide sequence ID" value="NZ_CAJHIV010000001.1"/>
</dbReference>
<dbReference type="InterPro" id="IPR002890">
    <property type="entry name" value="MG2"/>
</dbReference>
<dbReference type="Pfam" id="PF17972">
    <property type="entry name" value="bMG5"/>
    <property type="match status" value="1"/>
</dbReference>
<evidence type="ECO:0000256" key="3">
    <source>
        <dbReference type="SAM" id="MobiDB-lite"/>
    </source>
</evidence>
<dbReference type="Pfam" id="PF01835">
    <property type="entry name" value="MG2"/>
    <property type="match status" value="1"/>
</dbReference>
<proteinExistence type="inferred from homology"/>
<accession>A0ABR9D2J9</accession>
<gene>
    <name evidence="6" type="ORF">IE877_14405</name>
</gene>
<dbReference type="Pfam" id="PF07703">
    <property type="entry name" value="A2M_BRD"/>
    <property type="match status" value="1"/>
</dbReference>
<dbReference type="Pfam" id="PF11974">
    <property type="entry name" value="bMG3"/>
    <property type="match status" value="1"/>
</dbReference>
<dbReference type="Proteomes" id="UP000652176">
    <property type="component" value="Unassembled WGS sequence"/>
</dbReference>
<dbReference type="InterPro" id="IPR021868">
    <property type="entry name" value="Alpha_2_Macroglob_MG3"/>
</dbReference>
<dbReference type="EMBL" id="JACXSS010000001">
    <property type="protein sequence ID" value="MBD9357056.1"/>
    <property type="molecule type" value="Genomic_DNA"/>
</dbReference>
<feature type="region of interest" description="Disordered" evidence="3">
    <location>
        <begin position="737"/>
        <end position="786"/>
    </location>
</feature>
<dbReference type="SUPFAM" id="SSF48239">
    <property type="entry name" value="Terpenoid cyclases/Protein prenyltransferases"/>
    <property type="match status" value="1"/>
</dbReference>